<sequence>MRGSLLVRQACQDVVGPNYVNPREPALEVKIGLSHPEKHPAPGRNYPVAVTGLSQAGLRKS</sequence>
<evidence type="ECO:0000313" key="2">
    <source>
        <dbReference type="Proteomes" id="UP000635387"/>
    </source>
</evidence>
<accession>A0ABQ3L3E8</accession>
<organism evidence="1 2">
    <name type="scientific">Amycolatopsis oliviviridis</name>
    <dbReference type="NCBI Taxonomy" id="1471590"/>
    <lineage>
        <taxon>Bacteria</taxon>
        <taxon>Bacillati</taxon>
        <taxon>Actinomycetota</taxon>
        <taxon>Actinomycetes</taxon>
        <taxon>Pseudonocardiales</taxon>
        <taxon>Pseudonocardiaceae</taxon>
        <taxon>Amycolatopsis</taxon>
    </lineage>
</organism>
<dbReference type="Proteomes" id="UP000635387">
    <property type="component" value="Unassembled WGS sequence"/>
</dbReference>
<gene>
    <name evidence="1" type="ORF">GCM10017790_00490</name>
</gene>
<reference evidence="2" key="1">
    <citation type="journal article" date="2019" name="Int. J. Syst. Evol. Microbiol.">
        <title>The Global Catalogue of Microorganisms (GCM) 10K type strain sequencing project: providing services to taxonomists for standard genome sequencing and annotation.</title>
        <authorList>
            <consortium name="The Broad Institute Genomics Platform"/>
            <consortium name="The Broad Institute Genome Sequencing Center for Infectious Disease"/>
            <person name="Wu L."/>
            <person name="Ma J."/>
        </authorList>
    </citation>
    <scope>NUCLEOTIDE SEQUENCE [LARGE SCALE GENOMIC DNA]</scope>
    <source>
        <strain evidence="2">CGMCC 4.7683</strain>
    </source>
</reference>
<comment type="caution">
    <text evidence="1">The sequence shown here is derived from an EMBL/GenBank/DDBJ whole genome shotgun (WGS) entry which is preliminary data.</text>
</comment>
<keyword evidence="2" id="KW-1185">Reference proteome</keyword>
<protein>
    <submittedName>
        <fullName evidence="1">Uncharacterized protein</fullName>
    </submittedName>
</protein>
<name>A0ABQ3L3E8_9PSEU</name>
<proteinExistence type="predicted"/>
<dbReference type="EMBL" id="BNAY01000001">
    <property type="protein sequence ID" value="GHH00916.1"/>
    <property type="molecule type" value="Genomic_DNA"/>
</dbReference>
<evidence type="ECO:0000313" key="1">
    <source>
        <dbReference type="EMBL" id="GHH00916.1"/>
    </source>
</evidence>